<dbReference type="Proteomes" id="UP000595140">
    <property type="component" value="Unassembled WGS sequence"/>
</dbReference>
<dbReference type="OrthoDB" id="384458at2759"/>
<name>A0A484KP86_9ASTE</name>
<feature type="compositionally biased region" description="Low complexity" evidence="1">
    <location>
        <begin position="97"/>
        <end position="112"/>
    </location>
</feature>
<feature type="region of interest" description="Disordered" evidence="1">
    <location>
        <begin position="94"/>
        <end position="155"/>
    </location>
</feature>
<keyword evidence="3" id="KW-1185">Reference proteome</keyword>
<reference evidence="2 3" key="1">
    <citation type="submission" date="2018-04" db="EMBL/GenBank/DDBJ databases">
        <authorList>
            <person name="Vogel A."/>
        </authorList>
    </citation>
    <scope>NUCLEOTIDE SEQUENCE [LARGE SCALE GENOMIC DNA]</scope>
</reference>
<evidence type="ECO:0000313" key="3">
    <source>
        <dbReference type="Proteomes" id="UP000595140"/>
    </source>
</evidence>
<evidence type="ECO:0000313" key="2">
    <source>
        <dbReference type="EMBL" id="VFQ67533.1"/>
    </source>
</evidence>
<proteinExistence type="predicted"/>
<feature type="compositionally biased region" description="Polar residues" evidence="1">
    <location>
        <begin position="236"/>
        <end position="257"/>
    </location>
</feature>
<organism evidence="2 3">
    <name type="scientific">Cuscuta campestris</name>
    <dbReference type="NCBI Taxonomy" id="132261"/>
    <lineage>
        <taxon>Eukaryota</taxon>
        <taxon>Viridiplantae</taxon>
        <taxon>Streptophyta</taxon>
        <taxon>Embryophyta</taxon>
        <taxon>Tracheophyta</taxon>
        <taxon>Spermatophyta</taxon>
        <taxon>Magnoliopsida</taxon>
        <taxon>eudicotyledons</taxon>
        <taxon>Gunneridae</taxon>
        <taxon>Pentapetalae</taxon>
        <taxon>asterids</taxon>
        <taxon>lamiids</taxon>
        <taxon>Solanales</taxon>
        <taxon>Convolvulaceae</taxon>
        <taxon>Cuscuteae</taxon>
        <taxon>Cuscuta</taxon>
        <taxon>Cuscuta subgen. Grammica</taxon>
        <taxon>Cuscuta sect. Cleistogrammica</taxon>
    </lineage>
</organism>
<feature type="region of interest" description="Disordered" evidence="1">
    <location>
        <begin position="1"/>
        <end position="21"/>
    </location>
</feature>
<feature type="compositionally biased region" description="Basic and acidic residues" evidence="1">
    <location>
        <begin position="1"/>
        <end position="17"/>
    </location>
</feature>
<feature type="region of interest" description="Disordered" evidence="1">
    <location>
        <begin position="335"/>
        <end position="355"/>
    </location>
</feature>
<evidence type="ECO:0000256" key="1">
    <source>
        <dbReference type="SAM" id="MobiDB-lite"/>
    </source>
</evidence>
<gene>
    <name evidence="2" type="ORF">CCAM_LOCUS9309</name>
</gene>
<dbReference type="EMBL" id="OOIL02000624">
    <property type="protein sequence ID" value="VFQ67533.1"/>
    <property type="molecule type" value="Genomic_DNA"/>
</dbReference>
<dbReference type="AlphaFoldDB" id="A0A484KP86"/>
<feature type="region of interest" description="Disordered" evidence="1">
    <location>
        <begin position="370"/>
        <end position="390"/>
    </location>
</feature>
<protein>
    <submittedName>
        <fullName evidence="2">Uncharacterized protein</fullName>
    </submittedName>
</protein>
<feature type="region of interest" description="Disordered" evidence="1">
    <location>
        <begin position="233"/>
        <end position="311"/>
    </location>
</feature>
<feature type="compositionally biased region" description="Acidic residues" evidence="1">
    <location>
        <begin position="259"/>
        <end position="268"/>
    </location>
</feature>
<feature type="compositionally biased region" description="Acidic residues" evidence="1">
    <location>
        <begin position="143"/>
        <end position="155"/>
    </location>
</feature>
<sequence length="390" mass="43555">MDRYDSKNSNGQRKDSNRASALIVERCRTDDRGEPKQFLEIEVRKAESLELSLRQRLQVEFAGSVAQLYAEVAGGVCRKCGATVYGQNISSSDAYASEESMTSSSSTGYYSSDFKPRSIPNPTVREPEPVNQMPGQDFMERDEPVDDEPAPNDPDNESYMEWEDRLEAAGYFPLPTSYVLDIYLRVSKIAQNKARRNLPVGYVLEYDPNWPNIIEPHREDRIDMNFKSFSIPKKTGASSSAGPCTSSTKTVPVQQETVEIVDEEEVPQTEEAAQPGKVLVNPPPHKGKGKTRTKQAATTHPTAKRKMGESASVVESLEELWVKMGRRLKEISEVGPDALEQLSEDSPSRSSQLEEKLKRFEAHNQELQDLMGRQLDEMANLSRMAGGGRG</sequence>
<accession>A0A484KP86</accession>